<sequence length="147" mass="16064">MSTMIFVNLPVTDLDRSKAFYEALGWSINPLFTDENAACVVVSDEIYLMVLRRDYFQTFTTKQVADPATTAQALLAISQPSREAVADIAGKALAAGGSQAREPQDYGFMVQHAVQDPDGNVFEFMWMDPKAAEQGPEAYMAEGGQEG</sequence>
<evidence type="ECO:0000259" key="1">
    <source>
        <dbReference type="PROSITE" id="PS51819"/>
    </source>
</evidence>
<keyword evidence="3" id="KW-1185">Reference proteome</keyword>
<dbReference type="Gene3D" id="3.10.180.10">
    <property type="entry name" value="2,3-Dihydroxybiphenyl 1,2-Dioxygenase, domain 1"/>
    <property type="match status" value="1"/>
</dbReference>
<accession>A0A1G8GHR9</accession>
<dbReference type="PANTHER" id="PTHR36503">
    <property type="entry name" value="BLR2520 PROTEIN"/>
    <property type="match status" value="1"/>
</dbReference>
<dbReference type="EMBL" id="LT629695">
    <property type="protein sequence ID" value="SDH93881.1"/>
    <property type="molecule type" value="Genomic_DNA"/>
</dbReference>
<reference evidence="3" key="1">
    <citation type="submission" date="2016-10" db="EMBL/GenBank/DDBJ databases">
        <authorList>
            <person name="Varghese N."/>
            <person name="Submissions S."/>
        </authorList>
    </citation>
    <scope>NUCLEOTIDE SEQUENCE [LARGE SCALE GENOMIC DNA]</scope>
    <source>
        <strain evidence="3">DSM 22002</strain>
    </source>
</reference>
<dbReference type="PANTHER" id="PTHR36503:SF2">
    <property type="entry name" value="BLR2408 PROTEIN"/>
    <property type="match status" value="1"/>
</dbReference>
<protein>
    <recommendedName>
        <fullName evidence="1">VOC domain-containing protein</fullName>
    </recommendedName>
</protein>
<organism evidence="2 3">
    <name type="scientific">Agrococcus jejuensis</name>
    <dbReference type="NCBI Taxonomy" id="399736"/>
    <lineage>
        <taxon>Bacteria</taxon>
        <taxon>Bacillati</taxon>
        <taxon>Actinomycetota</taxon>
        <taxon>Actinomycetes</taxon>
        <taxon>Micrococcales</taxon>
        <taxon>Microbacteriaceae</taxon>
        <taxon>Agrococcus</taxon>
    </lineage>
</organism>
<dbReference type="OrthoDB" id="4265398at2"/>
<dbReference type="SUPFAM" id="SSF54593">
    <property type="entry name" value="Glyoxalase/Bleomycin resistance protein/Dihydroxybiphenyl dioxygenase"/>
    <property type="match status" value="1"/>
</dbReference>
<dbReference type="AlphaFoldDB" id="A0A1G8GHR9"/>
<evidence type="ECO:0000313" key="3">
    <source>
        <dbReference type="Proteomes" id="UP000198822"/>
    </source>
</evidence>
<dbReference type="InterPro" id="IPR029068">
    <property type="entry name" value="Glyas_Bleomycin-R_OHBP_Dase"/>
</dbReference>
<feature type="domain" description="VOC" evidence="1">
    <location>
        <begin position="3"/>
        <end position="127"/>
    </location>
</feature>
<name>A0A1G8GHR9_9MICO</name>
<dbReference type="Pfam" id="PF22677">
    <property type="entry name" value="Ble-like_N"/>
    <property type="match status" value="1"/>
</dbReference>
<evidence type="ECO:0000313" key="2">
    <source>
        <dbReference type="EMBL" id="SDH93881.1"/>
    </source>
</evidence>
<dbReference type="InterPro" id="IPR037523">
    <property type="entry name" value="VOC_core"/>
</dbReference>
<dbReference type="InterPro" id="IPR053863">
    <property type="entry name" value="Glyoxy/Ble-like_N"/>
</dbReference>
<dbReference type="Proteomes" id="UP000198822">
    <property type="component" value="Chromosome I"/>
</dbReference>
<dbReference type="STRING" id="399736.SAMN04489720_2936"/>
<dbReference type="PROSITE" id="PS51819">
    <property type="entry name" value="VOC"/>
    <property type="match status" value="1"/>
</dbReference>
<proteinExistence type="predicted"/>
<gene>
    <name evidence="2" type="ORF">SAMN04489720_2936</name>
</gene>